<feature type="transmembrane region" description="Helical" evidence="8">
    <location>
        <begin position="281"/>
        <end position="304"/>
    </location>
</feature>
<dbReference type="AlphaFoldDB" id="A0A1W1CEH6"/>
<feature type="transmembrane region" description="Helical" evidence="8">
    <location>
        <begin position="447"/>
        <end position="469"/>
    </location>
</feature>
<feature type="transmembrane region" description="Helical" evidence="8">
    <location>
        <begin position="181"/>
        <end position="203"/>
    </location>
</feature>
<evidence type="ECO:0000313" key="10">
    <source>
        <dbReference type="EMBL" id="SFV64238.1"/>
    </source>
</evidence>
<evidence type="ECO:0000256" key="5">
    <source>
        <dbReference type="ARBA" id="ARBA00022692"/>
    </source>
</evidence>
<feature type="transmembrane region" description="Helical" evidence="8">
    <location>
        <begin position="235"/>
        <end position="256"/>
    </location>
</feature>
<keyword evidence="3" id="KW-1003">Cell membrane</keyword>
<dbReference type="PANTHER" id="PTHR43357:SF3">
    <property type="entry name" value="FE(3+)-TRANSPORT SYSTEM PERMEASE PROTEIN FBPB 2"/>
    <property type="match status" value="1"/>
</dbReference>
<feature type="transmembrane region" description="Helical" evidence="8">
    <location>
        <begin position="73"/>
        <end position="96"/>
    </location>
</feature>
<sequence length="515" mass="58957">MSRFFAKIGADGFSFVLFGTKVSDFLRFMALILIFSPLLLNLYDLLIALIQNIEELDYFFRDTTLSLIKNSTLISMTIATISCLLGGILAILFFALSSNLKRFYILLLFTFFAIEPIIYLSAFQQNILFGYISPFWQSVVTVSLSMIALCGLIFIFALSFINQESIRVASMVASKRDILRLIIKPQLVFIVLLAFFMVFLLVFSSSEVSSILGYRTYAEDFLAQISLMDNLNQTAIATVPFYILAMVSLIILGLFTKRYSIKFQIKERIDFLLLSFINQKVILFLFTLLVFLFLSIVVLLGMQIDFSQFGMLVKENRKILFDSLVLAFVVASIAVIFSVFIYRTIEKIKNIYLIFTLVALVFLTFLTPSALIGFEVIKIMQFFNLHSEFTDYLFFVLSSSFKLIPIGVGLVAILYHKDVEDESLKFFSISKMDIFIKIVIPTYASRWLFVVMILCVFALNELSISILLIPIGFEVMIIKIYNLLHYGDYSTVTFLSLMQIFVIVLILILIRRITK</sequence>
<dbReference type="PROSITE" id="PS50928">
    <property type="entry name" value="ABC_TM1"/>
    <property type="match status" value="2"/>
</dbReference>
<comment type="subcellular location">
    <subcellularLocation>
        <location evidence="1">Cell inner membrane</location>
        <topology evidence="1">Multi-pass membrane protein</topology>
    </subcellularLocation>
</comment>
<keyword evidence="5 8" id="KW-0812">Transmembrane</keyword>
<proteinExistence type="predicted"/>
<feature type="transmembrane region" description="Helical" evidence="8">
    <location>
        <begin position="392"/>
        <end position="415"/>
    </location>
</feature>
<gene>
    <name evidence="10" type="ORF">MNB_SV-13-2095</name>
</gene>
<dbReference type="InterPro" id="IPR035906">
    <property type="entry name" value="MetI-like_sf"/>
</dbReference>
<feature type="transmembrane region" description="Helical" evidence="8">
    <location>
        <begin position="135"/>
        <end position="161"/>
    </location>
</feature>
<evidence type="ECO:0000256" key="4">
    <source>
        <dbReference type="ARBA" id="ARBA00022519"/>
    </source>
</evidence>
<dbReference type="Gene3D" id="1.10.3720.10">
    <property type="entry name" value="MetI-like"/>
    <property type="match status" value="2"/>
</dbReference>
<evidence type="ECO:0000256" key="2">
    <source>
        <dbReference type="ARBA" id="ARBA00022448"/>
    </source>
</evidence>
<dbReference type="GO" id="GO:0005886">
    <property type="term" value="C:plasma membrane"/>
    <property type="evidence" value="ECO:0007669"/>
    <property type="project" value="UniProtKB-SubCell"/>
</dbReference>
<evidence type="ECO:0000256" key="3">
    <source>
        <dbReference type="ARBA" id="ARBA00022475"/>
    </source>
</evidence>
<keyword evidence="7 8" id="KW-0472">Membrane</keyword>
<feature type="domain" description="ABC transmembrane type-1" evidence="9">
    <location>
        <begin position="68"/>
        <end position="255"/>
    </location>
</feature>
<evidence type="ECO:0000256" key="6">
    <source>
        <dbReference type="ARBA" id="ARBA00022989"/>
    </source>
</evidence>
<keyword evidence="2" id="KW-0813">Transport</keyword>
<protein>
    <submittedName>
        <fullName evidence="10">Ferric iron ABC transporter, permease protein</fullName>
    </submittedName>
</protein>
<evidence type="ECO:0000259" key="9">
    <source>
        <dbReference type="PROSITE" id="PS50928"/>
    </source>
</evidence>
<accession>A0A1W1CEH6</accession>
<name>A0A1W1CEH6_9ZZZZ</name>
<feature type="transmembrane region" description="Helical" evidence="8">
    <location>
        <begin position="351"/>
        <end position="372"/>
    </location>
</feature>
<dbReference type="GO" id="GO:0055085">
    <property type="term" value="P:transmembrane transport"/>
    <property type="evidence" value="ECO:0007669"/>
    <property type="project" value="InterPro"/>
</dbReference>
<feature type="transmembrane region" description="Helical" evidence="8">
    <location>
        <begin position="324"/>
        <end position="342"/>
    </location>
</feature>
<dbReference type="InterPro" id="IPR000515">
    <property type="entry name" value="MetI-like"/>
</dbReference>
<feature type="transmembrane region" description="Helical" evidence="8">
    <location>
        <begin position="489"/>
        <end position="510"/>
    </location>
</feature>
<dbReference type="PANTHER" id="PTHR43357">
    <property type="entry name" value="INNER MEMBRANE ABC TRANSPORTER PERMEASE PROTEIN YDCV"/>
    <property type="match status" value="1"/>
</dbReference>
<evidence type="ECO:0000256" key="8">
    <source>
        <dbReference type="SAM" id="Phobius"/>
    </source>
</evidence>
<evidence type="ECO:0000256" key="7">
    <source>
        <dbReference type="ARBA" id="ARBA00023136"/>
    </source>
</evidence>
<feature type="transmembrane region" description="Helical" evidence="8">
    <location>
        <begin position="103"/>
        <end position="123"/>
    </location>
</feature>
<evidence type="ECO:0000256" key="1">
    <source>
        <dbReference type="ARBA" id="ARBA00004429"/>
    </source>
</evidence>
<feature type="domain" description="ABC transmembrane type-1" evidence="9">
    <location>
        <begin position="320"/>
        <end position="510"/>
    </location>
</feature>
<dbReference type="SUPFAM" id="SSF161098">
    <property type="entry name" value="MetI-like"/>
    <property type="match status" value="2"/>
</dbReference>
<keyword evidence="4" id="KW-0997">Cell inner membrane</keyword>
<feature type="transmembrane region" description="Helical" evidence="8">
    <location>
        <begin position="28"/>
        <end position="53"/>
    </location>
</feature>
<reference evidence="10" key="1">
    <citation type="submission" date="2016-10" db="EMBL/GenBank/DDBJ databases">
        <authorList>
            <person name="de Groot N.N."/>
        </authorList>
    </citation>
    <scope>NUCLEOTIDE SEQUENCE</scope>
</reference>
<keyword evidence="6 8" id="KW-1133">Transmembrane helix</keyword>
<dbReference type="EMBL" id="FPHM01000084">
    <property type="protein sequence ID" value="SFV64238.1"/>
    <property type="molecule type" value="Genomic_DNA"/>
</dbReference>
<organism evidence="10">
    <name type="scientific">hydrothermal vent metagenome</name>
    <dbReference type="NCBI Taxonomy" id="652676"/>
    <lineage>
        <taxon>unclassified sequences</taxon>
        <taxon>metagenomes</taxon>
        <taxon>ecological metagenomes</taxon>
    </lineage>
</organism>